<evidence type="ECO:0000256" key="1">
    <source>
        <dbReference type="PROSITE-ProRule" id="PRU00325"/>
    </source>
</evidence>
<comment type="caution">
    <text evidence="3">The sequence shown here is derived from an EMBL/GenBank/DDBJ whole genome shotgun (WGS) entry which is preliminary data.</text>
</comment>
<dbReference type="Proteomes" id="UP000789570">
    <property type="component" value="Unassembled WGS sequence"/>
</dbReference>
<name>A0A9N9J6H9_9GLOM</name>
<keyword evidence="1" id="KW-0479">Metal-binding</keyword>
<evidence type="ECO:0000259" key="2">
    <source>
        <dbReference type="PROSITE" id="PS50966"/>
    </source>
</evidence>
<dbReference type="GO" id="GO:0008270">
    <property type="term" value="F:zinc ion binding"/>
    <property type="evidence" value="ECO:0007669"/>
    <property type="project" value="UniProtKB-KW"/>
</dbReference>
<dbReference type="AlphaFoldDB" id="A0A9N9J6H9"/>
<accession>A0A9N9J6H9</accession>
<organism evidence="3 4">
    <name type="scientific">Funneliformis caledonium</name>
    <dbReference type="NCBI Taxonomy" id="1117310"/>
    <lineage>
        <taxon>Eukaryota</taxon>
        <taxon>Fungi</taxon>
        <taxon>Fungi incertae sedis</taxon>
        <taxon>Mucoromycota</taxon>
        <taxon>Glomeromycotina</taxon>
        <taxon>Glomeromycetes</taxon>
        <taxon>Glomerales</taxon>
        <taxon>Glomeraceae</taxon>
        <taxon>Funneliformis</taxon>
    </lineage>
</organism>
<keyword evidence="1" id="KW-0862">Zinc</keyword>
<feature type="non-terminal residue" evidence="3">
    <location>
        <position position="249"/>
    </location>
</feature>
<gene>
    <name evidence="3" type="ORF">FCALED_LOCUS17231</name>
</gene>
<proteinExistence type="predicted"/>
<evidence type="ECO:0000313" key="4">
    <source>
        <dbReference type="Proteomes" id="UP000789570"/>
    </source>
</evidence>
<reference evidence="3" key="1">
    <citation type="submission" date="2021-06" db="EMBL/GenBank/DDBJ databases">
        <authorList>
            <person name="Kallberg Y."/>
            <person name="Tangrot J."/>
            <person name="Rosling A."/>
        </authorList>
    </citation>
    <scope>NUCLEOTIDE SEQUENCE</scope>
    <source>
        <strain evidence="3">UK204</strain>
    </source>
</reference>
<dbReference type="OrthoDB" id="2418216at2759"/>
<protein>
    <submittedName>
        <fullName evidence="3">533_t:CDS:1</fullName>
    </submittedName>
</protein>
<dbReference type="PROSITE" id="PS50966">
    <property type="entry name" value="ZF_SWIM"/>
    <property type="match status" value="1"/>
</dbReference>
<feature type="non-terminal residue" evidence="3">
    <location>
        <position position="1"/>
    </location>
</feature>
<keyword evidence="1" id="KW-0863">Zinc-finger</keyword>
<keyword evidence="4" id="KW-1185">Reference proteome</keyword>
<feature type="domain" description="SWIM-type" evidence="2">
    <location>
        <begin position="90"/>
        <end position="125"/>
    </location>
</feature>
<dbReference type="EMBL" id="CAJVPQ010025052">
    <property type="protein sequence ID" value="CAG8766028.1"/>
    <property type="molecule type" value="Genomic_DNA"/>
</dbReference>
<sequence>IDQCIQQYLTPTMLKMHRDEMNQSLYYVANKITQEDAKILNEGNLLTFASDISSVDMPQVTLKWMIEFVDSSNIKEIWAITIGNSLQAKHHVLLLQNRGYLCTCLSIIRCGIVCRHYFQVMLATKNAYFHIRLIPTRWYYENKNSSKESFLLADKFMEEDQPAIYNSDSVVSYLCLFNQNSKDFHEESLTILEQKVIYGKLHSTYKKALHKALQNSSKSQQLIGLLQEFVEQDDDNEQSDSDESLQADN</sequence>
<dbReference type="InterPro" id="IPR007527">
    <property type="entry name" value="Znf_SWIM"/>
</dbReference>
<evidence type="ECO:0000313" key="3">
    <source>
        <dbReference type="EMBL" id="CAG8766028.1"/>
    </source>
</evidence>